<dbReference type="PANTHER" id="PTHR34043:SF3">
    <property type="entry name" value="ALPHA_BETA-HYDROLASES SUPERFAMILY PROTEIN"/>
    <property type="match status" value="1"/>
</dbReference>
<feature type="region of interest" description="Disordered" evidence="1">
    <location>
        <begin position="47"/>
        <end position="69"/>
    </location>
</feature>
<feature type="region of interest" description="Disordered" evidence="1">
    <location>
        <begin position="225"/>
        <end position="274"/>
    </location>
</feature>
<dbReference type="EC" id="3.1.1.3" evidence="2"/>
<organism evidence="2 3">
    <name type="scientific">Tilletia horrida</name>
    <dbReference type="NCBI Taxonomy" id="155126"/>
    <lineage>
        <taxon>Eukaryota</taxon>
        <taxon>Fungi</taxon>
        <taxon>Dikarya</taxon>
        <taxon>Basidiomycota</taxon>
        <taxon>Ustilaginomycotina</taxon>
        <taxon>Exobasidiomycetes</taxon>
        <taxon>Tilletiales</taxon>
        <taxon>Tilletiaceae</taxon>
        <taxon>Tilletia</taxon>
    </lineage>
</organism>
<protein>
    <submittedName>
        <fullName evidence="2">Lipase 2</fullName>
        <ecNumber evidence="2">3.1.1.3</ecNumber>
    </submittedName>
</protein>
<dbReference type="AlphaFoldDB" id="A0AAN6GW78"/>
<gene>
    <name evidence="2" type="primary">TGL2</name>
    <name evidence="2" type="ORF">OC846_002803</name>
</gene>
<evidence type="ECO:0000313" key="3">
    <source>
        <dbReference type="Proteomes" id="UP001176517"/>
    </source>
</evidence>
<evidence type="ECO:0000313" key="2">
    <source>
        <dbReference type="EMBL" id="KAK0552630.1"/>
    </source>
</evidence>
<dbReference type="Proteomes" id="UP001176517">
    <property type="component" value="Unassembled WGS sequence"/>
</dbReference>
<dbReference type="GO" id="GO:0004806">
    <property type="term" value="F:triacylglycerol lipase activity"/>
    <property type="evidence" value="ECO:0007669"/>
    <property type="project" value="UniProtKB-EC"/>
</dbReference>
<proteinExistence type="predicted"/>
<feature type="region of interest" description="Disordered" evidence="1">
    <location>
        <begin position="1"/>
        <end position="32"/>
    </location>
</feature>
<keyword evidence="3" id="KW-1185">Reference proteome</keyword>
<evidence type="ECO:0000256" key="1">
    <source>
        <dbReference type="SAM" id="MobiDB-lite"/>
    </source>
</evidence>
<dbReference type="PANTHER" id="PTHR34043">
    <property type="entry name" value="ALPHA/BETA-HYDROLASES SUPERFAMILY PROTEIN"/>
    <property type="match status" value="1"/>
</dbReference>
<keyword evidence="2" id="KW-0378">Hydrolase</keyword>
<feature type="compositionally biased region" description="Low complexity" evidence="1">
    <location>
        <begin position="122"/>
        <end position="132"/>
    </location>
</feature>
<feature type="region of interest" description="Disordered" evidence="1">
    <location>
        <begin position="87"/>
        <end position="172"/>
    </location>
</feature>
<sequence length="570" mass="61398">MLGSTVIHQPFSTATAPQPSPSSELNVALAEAQGDMIPTDVLQPHAEVSPPASIRGFGNRSASSAESNASVPSFWDSLFPVPTLLNGSKRSSASMSDKENTGPSNVNRRGRTLDSGTGSIFPSLPAWLSPAPSRTPSPPHHQQNGGPKRADTSSASSIPGLPGSADVAPSEGNQSFLDTITRLRSLIGMSDSEAPGDWVRNHRAELDDVVRRAERDEALEMAKRRAEAMGRNRMGREGSGKFPTRYEEGPDGQITLITGEDEGRPTGKASEGDPEEQILRMQEEWISPKLPVVFCHGLFGFDVLGPRSVPALTINYWRGIIDILESNGTKVLVTRVPMSASIADRAAALKSQIEAEFPEGQEINLIGHSMGGLDCRYLISKLGLGPKEAGAGQDDDERSSSKVTVRSLTTIATPHRGSSFADYMLDEVIGSERLPFLLNALERIGMPGGGAAFENLTLRSMASFNSKVPDCEGVRYFSWGAAFNPGLLNEFRIPHGIIYAKEGANDGLVSVQSSMWGQYQGTLRNVSHLHLIGWISAAQNAWRDLVGRRRVLDPAAFYLQICEDLANEGL</sequence>
<comment type="caution">
    <text evidence="2">The sequence shown here is derived from an EMBL/GenBank/DDBJ whole genome shotgun (WGS) entry which is preliminary data.</text>
</comment>
<dbReference type="Gene3D" id="3.40.50.1820">
    <property type="entry name" value="alpha/beta hydrolase"/>
    <property type="match status" value="1"/>
</dbReference>
<dbReference type="InterPro" id="IPR029058">
    <property type="entry name" value="AB_hydrolase_fold"/>
</dbReference>
<feature type="compositionally biased region" description="Basic and acidic residues" evidence="1">
    <location>
        <begin position="225"/>
        <end position="248"/>
    </location>
</feature>
<dbReference type="EMBL" id="JAPDMZ010000060">
    <property type="protein sequence ID" value="KAK0552630.1"/>
    <property type="molecule type" value="Genomic_DNA"/>
</dbReference>
<name>A0AAN6GW78_9BASI</name>
<feature type="compositionally biased region" description="Low complexity" evidence="1">
    <location>
        <begin position="10"/>
        <end position="23"/>
    </location>
</feature>
<feature type="compositionally biased region" description="Polar residues" evidence="1">
    <location>
        <begin position="87"/>
        <end position="107"/>
    </location>
</feature>
<reference evidence="2" key="1">
    <citation type="journal article" date="2023" name="PhytoFront">
        <title>Draft Genome Resources of Seven Strains of Tilletia horrida, Causal Agent of Kernel Smut of Rice.</title>
        <authorList>
            <person name="Khanal S."/>
            <person name="Antony Babu S."/>
            <person name="Zhou X.G."/>
        </authorList>
    </citation>
    <scope>NUCLEOTIDE SEQUENCE</scope>
    <source>
        <strain evidence="2">TX6</strain>
    </source>
</reference>
<dbReference type="SUPFAM" id="SSF53474">
    <property type="entry name" value="alpha/beta-Hydrolases"/>
    <property type="match status" value="1"/>
</dbReference>
<accession>A0AAN6GW78</accession>